<evidence type="ECO:0000259" key="3">
    <source>
        <dbReference type="Pfam" id="PF25538"/>
    </source>
</evidence>
<name>A0A1M6SFM0_9FIRM</name>
<gene>
    <name evidence="4" type="ORF">SAMN02745883_02042</name>
</gene>
<evidence type="ECO:0000313" key="5">
    <source>
        <dbReference type="Proteomes" id="UP000184082"/>
    </source>
</evidence>
<feature type="region of interest" description="Disordered" evidence="2">
    <location>
        <begin position="148"/>
        <end position="183"/>
    </location>
</feature>
<dbReference type="AlphaFoldDB" id="A0A1M6SFM0"/>
<sequence length="496" mass="59474">MVDNKRYKRYFIILENEDAGFGKEDKKVPKGYAKIEVRNGKGILNVYVQDLKYFEDGKYIYRSYLISTKEKIYVDAGSLMIDDKGKGELNWKLDPSNIQGTGKDIDAFDVIAVVAWPMKKEARDEGIEAPLAGYMNKQKVEWKSILELDNRENMDNGKDENKEEKPETQEVSEIDEDEELDGEYKEKYEEIMKTIEEGAKEFYGPKIEEMNIQEDRSTNEMIEEVENESIKEVEFEEKEVDREEKEKIEEKTEKEEVKERKIEELEESNIENYKKTDDYDVGKCEEYEYEQVKEAEEIKENENVKEENENILERENDDLAGVKEKNYRPYKKGHKNIYNKEHKRVYKYIRDALKYYKPIKPFERNIGNCRWWKISYNEENVYRNFIPFFGYVLNMYYYNPYISYMDNCSDLMNKYGHYIFGICYDNYNEPKYYVYGIPGRYMFKEQPFRGITGFVYWHPLEDKKAEKGDYGYWLLYIDAKTGNILFPLRPTIPPMY</sequence>
<accession>A0A1M6SFM0</accession>
<keyword evidence="5" id="KW-1185">Reference proteome</keyword>
<feature type="domain" description="DUF7922" evidence="3">
    <location>
        <begin position="10"/>
        <end position="135"/>
    </location>
</feature>
<feature type="compositionally biased region" description="Basic and acidic residues" evidence="2">
    <location>
        <begin position="148"/>
        <end position="168"/>
    </location>
</feature>
<protein>
    <recommendedName>
        <fullName evidence="3">DUF7922 domain-containing protein</fullName>
    </recommendedName>
</protein>
<evidence type="ECO:0000256" key="1">
    <source>
        <dbReference type="SAM" id="Coils"/>
    </source>
</evidence>
<evidence type="ECO:0000256" key="2">
    <source>
        <dbReference type="SAM" id="MobiDB-lite"/>
    </source>
</evidence>
<dbReference type="InterPro" id="IPR057682">
    <property type="entry name" value="DUF7922"/>
</dbReference>
<feature type="coiled-coil region" evidence="1">
    <location>
        <begin position="226"/>
        <end position="325"/>
    </location>
</feature>
<dbReference type="STRING" id="1121266.SAMN02745883_02042"/>
<feature type="compositionally biased region" description="Acidic residues" evidence="2">
    <location>
        <begin position="170"/>
        <end position="181"/>
    </location>
</feature>
<dbReference type="EMBL" id="FRAJ01000018">
    <property type="protein sequence ID" value="SHK43496.1"/>
    <property type="molecule type" value="Genomic_DNA"/>
</dbReference>
<keyword evidence="1" id="KW-0175">Coiled coil</keyword>
<dbReference type="RefSeq" id="WP_094756849.1">
    <property type="nucleotide sequence ID" value="NZ_FRAJ01000018.1"/>
</dbReference>
<reference evidence="4 5" key="1">
    <citation type="submission" date="2016-11" db="EMBL/GenBank/DDBJ databases">
        <authorList>
            <person name="Jaros S."/>
            <person name="Januszkiewicz K."/>
            <person name="Wedrychowicz H."/>
        </authorList>
    </citation>
    <scope>NUCLEOTIDE SEQUENCE [LARGE SCALE GENOMIC DNA]</scope>
    <source>
        <strain evidence="4 5">DSM 14501</strain>
    </source>
</reference>
<organism evidence="4 5">
    <name type="scientific">Caminicella sporogenes DSM 14501</name>
    <dbReference type="NCBI Taxonomy" id="1121266"/>
    <lineage>
        <taxon>Bacteria</taxon>
        <taxon>Bacillati</taxon>
        <taxon>Bacillota</taxon>
        <taxon>Clostridia</taxon>
        <taxon>Peptostreptococcales</taxon>
        <taxon>Caminicellaceae</taxon>
        <taxon>Caminicella</taxon>
    </lineage>
</organism>
<evidence type="ECO:0000313" key="4">
    <source>
        <dbReference type="EMBL" id="SHK43496.1"/>
    </source>
</evidence>
<dbReference type="Proteomes" id="UP000184082">
    <property type="component" value="Unassembled WGS sequence"/>
</dbReference>
<dbReference type="Pfam" id="PF25538">
    <property type="entry name" value="DUF7922"/>
    <property type="match status" value="1"/>
</dbReference>
<proteinExistence type="predicted"/>